<keyword evidence="5 8" id="KW-0812">Transmembrane</keyword>
<dbReference type="Pfam" id="PF00860">
    <property type="entry name" value="Xan_ur_permease"/>
    <property type="match status" value="1"/>
</dbReference>
<proteinExistence type="inferred from homology"/>
<evidence type="ECO:0000256" key="5">
    <source>
        <dbReference type="ARBA" id="ARBA00022692"/>
    </source>
</evidence>
<reference evidence="10 11" key="1">
    <citation type="submission" date="2019-11" db="EMBL/GenBank/DDBJ databases">
        <title>Draft genome sequence of Blautia luti DSM 14534T, isolated from human stool.</title>
        <authorList>
            <person name="Ortiz R."/>
            <person name="Melis-Arcos F."/>
            <person name="Covarrubias P."/>
            <person name="Cardenas J.P."/>
            <person name="Perez-Donoso J."/>
            <person name="Almonacid D."/>
        </authorList>
    </citation>
    <scope>NUCLEOTIDE SEQUENCE [LARGE SCALE GENOMIC DNA]</scope>
    <source>
        <strain evidence="10 11">DSM 14534</strain>
    </source>
</reference>
<comment type="similarity">
    <text evidence="2 8">Belongs to the nucleobase:cation symporter-2 (NCS2) (TC 2.A.40) family. Azg-like subfamily.</text>
</comment>
<name>A0A844GNJ7_9FIRM</name>
<feature type="transmembrane region" description="Helical" evidence="9">
    <location>
        <begin position="440"/>
        <end position="457"/>
    </location>
</feature>
<keyword evidence="7 8" id="KW-0472">Membrane</keyword>
<feature type="transmembrane region" description="Helical" evidence="9">
    <location>
        <begin position="135"/>
        <end position="156"/>
    </location>
</feature>
<keyword evidence="6 8" id="KW-1133">Transmembrane helix</keyword>
<evidence type="ECO:0000256" key="8">
    <source>
        <dbReference type="PIRNR" id="PIRNR005353"/>
    </source>
</evidence>
<keyword evidence="4 8" id="KW-1003">Cell membrane</keyword>
<dbReference type="GO" id="GO:0005886">
    <property type="term" value="C:plasma membrane"/>
    <property type="evidence" value="ECO:0007669"/>
    <property type="project" value="UniProtKB-SubCell"/>
</dbReference>
<evidence type="ECO:0000256" key="3">
    <source>
        <dbReference type="ARBA" id="ARBA00022448"/>
    </source>
</evidence>
<feature type="transmembrane region" description="Helical" evidence="9">
    <location>
        <begin position="206"/>
        <end position="226"/>
    </location>
</feature>
<dbReference type="InterPro" id="IPR026033">
    <property type="entry name" value="Azg-like_bact_archaea"/>
</dbReference>
<dbReference type="PANTHER" id="PTHR43337:SF1">
    <property type="entry name" value="XANTHINE_URACIL PERMEASE C887.17-RELATED"/>
    <property type="match status" value="1"/>
</dbReference>
<organism evidence="10 11">
    <name type="scientific">Blautia luti DSM 14534 = JCM 17040</name>
    <dbReference type="NCBI Taxonomy" id="649762"/>
    <lineage>
        <taxon>Bacteria</taxon>
        <taxon>Bacillati</taxon>
        <taxon>Bacillota</taxon>
        <taxon>Clostridia</taxon>
        <taxon>Lachnospirales</taxon>
        <taxon>Lachnospiraceae</taxon>
        <taxon>Blautia</taxon>
    </lineage>
</organism>
<dbReference type="PANTHER" id="PTHR43337">
    <property type="entry name" value="XANTHINE/URACIL PERMEASE C887.17-RELATED"/>
    <property type="match status" value="1"/>
</dbReference>
<evidence type="ECO:0000256" key="6">
    <source>
        <dbReference type="ARBA" id="ARBA00022989"/>
    </source>
</evidence>
<dbReference type="InterPro" id="IPR006043">
    <property type="entry name" value="NCS2"/>
</dbReference>
<comment type="subcellular location">
    <subcellularLocation>
        <location evidence="1 8">Cell membrane</location>
        <topology evidence="1 8">Multi-pass membrane protein</topology>
    </subcellularLocation>
</comment>
<feature type="transmembrane region" description="Helical" evidence="9">
    <location>
        <begin position="52"/>
        <end position="76"/>
    </location>
</feature>
<evidence type="ECO:0000256" key="1">
    <source>
        <dbReference type="ARBA" id="ARBA00004651"/>
    </source>
</evidence>
<evidence type="ECO:0000256" key="9">
    <source>
        <dbReference type="SAM" id="Phobius"/>
    </source>
</evidence>
<keyword evidence="3 8" id="KW-0813">Transport</keyword>
<accession>A0A844GNJ7</accession>
<feature type="transmembrane region" description="Helical" evidence="9">
    <location>
        <begin position="348"/>
        <end position="367"/>
    </location>
</feature>
<evidence type="ECO:0000256" key="7">
    <source>
        <dbReference type="ARBA" id="ARBA00023136"/>
    </source>
</evidence>
<feature type="transmembrane region" description="Helical" evidence="9">
    <location>
        <begin position="176"/>
        <end position="199"/>
    </location>
</feature>
<gene>
    <name evidence="10" type="ORF">GKZ57_09910</name>
</gene>
<dbReference type="EMBL" id="WMBC01000007">
    <property type="protein sequence ID" value="MTD61574.1"/>
    <property type="molecule type" value="Genomic_DNA"/>
</dbReference>
<feature type="transmembrane region" description="Helical" evidence="9">
    <location>
        <begin position="373"/>
        <end position="390"/>
    </location>
</feature>
<dbReference type="PIRSF" id="PIRSF005353">
    <property type="entry name" value="PbuG"/>
    <property type="match status" value="1"/>
</dbReference>
<protein>
    <submittedName>
        <fullName evidence="10">NCS2 family permease</fullName>
    </submittedName>
</protein>
<evidence type="ECO:0000256" key="4">
    <source>
        <dbReference type="ARBA" id="ARBA00022475"/>
    </source>
</evidence>
<evidence type="ECO:0000256" key="2">
    <source>
        <dbReference type="ARBA" id="ARBA00005697"/>
    </source>
</evidence>
<feature type="transmembrane region" description="Helical" evidence="9">
    <location>
        <begin position="20"/>
        <end position="40"/>
    </location>
</feature>
<sequence>MNLNKLFHLKENHTDVKTEIMAGITTFMTMAYILAVNPNILSASGMDRGSIFTATALSAFIATCLMALLSNYPFVLAPGMGLNAYFTYTVVLGMGYTWQQALAAVFAEGIIFILLSLTNVREAIFNAIPMNLKHAVSVGIGLFIAFIGLQNAKIVVNNDSTLVSVFSFKSSAANGTFHTEGITVLLALIGVLITAIFLVKNVKGGILWGILLTWILGILCQLTGIYRPDVEAGWYSLLPDFSAGISVPSMAPTFMKMDFSIVFSLDFIVIMFAFLFVDMFDTLGTLIGVASKADMLDKDGKLPKIKGALLSDAVGTTVGAICGTSTVTTFVESASGVAEGGRTGLTSLVAAILFGLSLFLSPIFLAIPSFATAPALIIVGFLMLTSVTKIDFNDMTEAIPAFIAIIAMPFLYSISEGISMGVISYVIINVVTGKANEKKISALMYVLAVLFILKYIFI</sequence>
<dbReference type="AlphaFoldDB" id="A0A844GNJ7"/>
<evidence type="ECO:0000313" key="11">
    <source>
        <dbReference type="Proteomes" id="UP000437824"/>
    </source>
</evidence>
<evidence type="ECO:0000313" key="10">
    <source>
        <dbReference type="EMBL" id="MTD61574.1"/>
    </source>
</evidence>
<dbReference type="GO" id="GO:0005345">
    <property type="term" value="F:purine nucleobase transmembrane transporter activity"/>
    <property type="evidence" value="ECO:0007669"/>
    <property type="project" value="TreeGrafter"/>
</dbReference>
<dbReference type="InterPro" id="IPR045018">
    <property type="entry name" value="Azg-like"/>
</dbReference>
<comment type="caution">
    <text evidence="10">The sequence shown here is derived from an EMBL/GenBank/DDBJ whole genome shotgun (WGS) entry which is preliminary data.</text>
</comment>
<dbReference type="Proteomes" id="UP000437824">
    <property type="component" value="Unassembled WGS sequence"/>
</dbReference>
<dbReference type="RefSeq" id="WP_154780428.1">
    <property type="nucleotide sequence ID" value="NZ_WMBC01000007.1"/>
</dbReference>
<feature type="transmembrane region" description="Helical" evidence="9">
    <location>
        <begin position="402"/>
        <end position="428"/>
    </location>
</feature>
<feature type="transmembrane region" description="Helical" evidence="9">
    <location>
        <begin position="96"/>
        <end position="115"/>
    </location>
</feature>